<dbReference type="GO" id="GO:0016020">
    <property type="term" value="C:membrane"/>
    <property type="evidence" value="ECO:0007669"/>
    <property type="project" value="UniProtKB-SubCell"/>
</dbReference>
<dbReference type="InterPro" id="IPR032710">
    <property type="entry name" value="NTF2-like_dom_sf"/>
</dbReference>
<feature type="compositionally biased region" description="Low complexity" evidence="5">
    <location>
        <begin position="25"/>
        <end position="35"/>
    </location>
</feature>
<feature type="compositionally biased region" description="Basic and acidic residues" evidence="5">
    <location>
        <begin position="278"/>
        <end position="287"/>
    </location>
</feature>
<evidence type="ECO:0000256" key="5">
    <source>
        <dbReference type="SAM" id="MobiDB-lite"/>
    </source>
</evidence>
<keyword evidence="9" id="KW-1185">Reference proteome</keyword>
<dbReference type="AlphaFoldDB" id="A0A271ITQ8"/>
<evidence type="ECO:0000256" key="3">
    <source>
        <dbReference type="ARBA" id="ARBA00022989"/>
    </source>
</evidence>
<feature type="domain" description="Bacterial virulence protein VirB8" evidence="7">
    <location>
        <begin position="59"/>
        <end position="259"/>
    </location>
</feature>
<gene>
    <name evidence="8" type="ORF">BSZ37_20665</name>
</gene>
<dbReference type="InterPro" id="IPR007430">
    <property type="entry name" value="VirB8"/>
</dbReference>
<reference evidence="8 9" key="1">
    <citation type="submission" date="2016-11" db="EMBL/GenBank/DDBJ databases">
        <title>Study of marine rhodopsin-containing bacteria.</title>
        <authorList>
            <person name="Yoshizawa S."/>
            <person name="Kumagai Y."/>
            <person name="Kogure K."/>
        </authorList>
    </citation>
    <scope>NUCLEOTIDE SEQUENCE [LARGE SCALE GENOMIC DNA]</scope>
    <source>
        <strain evidence="8 9">SAORIC-28</strain>
    </source>
</reference>
<evidence type="ECO:0000256" key="6">
    <source>
        <dbReference type="SAM" id="Phobius"/>
    </source>
</evidence>
<keyword evidence="3 6" id="KW-1133">Transmembrane helix</keyword>
<dbReference type="SUPFAM" id="SSF54427">
    <property type="entry name" value="NTF2-like"/>
    <property type="match status" value="1"/>
</dbReference>
<proteinExistence type="predicted"/>
<keyword evidence="2 6" id="KW-0812">Transmembrane</keyword>
<comment type="caution">
    <text evidence="8">The sequence shown here is derived from an EMBL/GenBank/DDBJ whole genome shotgun (WGS) entry which is preliminary data.</text>
</comment>
<evidence type="ECO:0000259" key="7">
    <source>
        <dbReference type="Pfam" id="PF04335"/>
    </source>
</evidence>
<protein>
    <recommendedName>
        <fullName evidence="7">Bacterial virulence protein VirB8 domain-containing protein</fullName>
    </recommendedName>
</protein>
<feature type="transmembrane region" description="Helical" evidence="6">
    <location>
        <begin position="71"/>
        <end position="92"/>
    </location>
</feature>
<dbReference type="RefSeq" id="WP_095512558.1">
    <property type="nucleotide sequence ID" value="NZ_MQWD01000005.1"/>
</dbReference>
<dbReference type="CDD" id="cd16425">
    <property type="entry name" value="TrbF"/>
    <property type="match status" value="1"/>
</dbReference>
<evidence type="ECO:0000256" key="2">
    <source>
        <dbReference type="ARBA" id="ARBA00022692"/>
    </source>
</evidence>
<dbReference type="Proteomes" id="UP000216339">
    <property type="component" value="Unassembled WGS sequence"/>
</dbReference>
<evidence type="ECO:0000256" key="1">
    <source>
        <dbReference type="ARBA" id="ARBA00004167"/>
    </source>
</evidence>
<evidence type="ECO:0000313" key="9">
    <source>
        <dbReference type="Proteomes" id="UP000216339"/>
    </source>
</evidence>
<dbReference type="OrthoDB" id="597581at2"/>
<feature type="region of interest" description="Disordered" evidence="5">
    <location>
        <begin position="1"/>
        <end position="43"/>
    </location>
</feature>
<keyword evidence="4 6" id="KW-0472">Membrane</keyword>
<feature type="region of interest" description="Disordered" evidence="5">
    <location>
        <begin position="260"/>
        <end position="308"/>
    </location>
</feature>
<name>A0A271ITQ8_9BACT</name>
<evidence type="ECO:0000256" key="4">
    <source>
        <dbReference type="ARBA" id="ARBA00023136"/>
    </source>
</evidence>
<dbReference type="Pfam" id="PF04335">
    <property type="entry name" value="VirB8"/>
    <property type="match status" value="1"/>
</dbReference>
<accession>A0A271ITQ8</accession>
<dbReference type="InterPro" id="IPR035658">
    <property type="entry name" value="TrbF"/>
</dbReference>
<comment type="subcellular location">
    <subcellularLocation>
        <location evidence="1">Membrane</location>
        <topology evidence="1">Single-pass membrane protein</topology>
    </subcellularLocation>
</comment>
<sequence>MSILDRLTRRPRSAAPSGDGHAGSLPPALAAEAPPKGWARDEKAPPEVLRGRYEFTRQFSDLAKGKRNWQLVAFGSLALLALSVVGLVTLSLQSRVVPYVVEVDRLGRAEAVAPADAVPAAEDRVVTSAVARFVADIRTAYPDPVAQRDAVYRAYAHVAGDARGYLEGYFSDPANDPRQQGRGYRRAVEVTNVLPVPGAAEGGPATYRVQWNEREESPREGVRERAWEGYLSVTVAPPTTTEAVERNPLGVFVTDLSWSPLAPTAGDAAPSDSDTEVEERPAQRETETPPVRRPVSAPPRRPAAAEAP</sequence>
<organism evidence="8 9">
    <name type="scientific">Rubrivirga marina</name>
    <dbReference type="NCBI Taxonomy" id="1196024"/>
    <lineage>
        <taxon>Bacteria</taxon>
        <taxon>Pseudomonadati</taxon>
        <taxon>Rhodothermota</taxon>
        <taxon>Rhodothermia</taxon>
        <taxon>Rhodothermales</taxon>
        <taxon>Rubricoccaceae</taxon>
        <taxon>Rubrivirga</taxon>
    </lineage>
</organism>
<dbReference type="EMBL" id="MQWD01000005">
    <property type="protein sequence ID" value="PAP74593.1"/>
    <property type="molecule type" value="Genomic_DNA"/>
</dbReference>
<dbReference type="Gene3D" id="3.10.450.230">
    <property type="entry name" value="VirB8 protein"/>
    <property type="match status" value="1"/>
</dbReference>
<evidence type="ECO:0000313" key="8">
    <source>
        <dbReference type="EMBL" id="PAP74593.1"/>
    </source>
</evidence>